<organism evidence="3 4">
    <name type="scientific">Piscinibacter aquaticus</name>
    <dbReference type="NCBI Taxonomy" id="392597"/>
    <lineage>
        <taxon>Bacteria</taxon>
        <taxon>Pseudomonadati</taxon>
        <taxon>Pseudomonadota</taxon>
        <taxon>Betaproteobacteria</taxon>
        <taxon>Burkholderiales</taxon>
        <taxon>Sphaerotilaceae</taxon>
        <taxon>Piscinibacter</taxon>
    </lineage>
</organism>
<protein>
    <submittedName>
        <fullName evidence="3">Uncharacterized protein</fullName>
    </submittedName>
</protein>
<keyword evidence="4" id="KW-1185">Reference proteome</keyword>
<proteinExistence type="predicted"/>
<evidence type="ECO:0000256" key="2">
    <source>
        <dbReference type="SAM" id="Phobius"/>
    </source>
</evidence>
<gene>
    <name evidence="3" type="ORF">FSC37_18515</name>
</gene>
<feature type="region of interest" description="Disordered" evidence="1">
    <location>
        <begin position="204"/>
        <end position="229"/>
    </location>
</feature>
<keyword evidence="2" id="KW-0472">Membrane</keyword>
<keyword evidence="2" id="KW-1133">Transmembrane helix</keyword>
<feature type="compositionally biased region" description="Basic and acidic residues" evidence="1">
    <location>
        <begin position="204"/>
        <end position="217"/>
    </location>
</feature>
<name>A0A5C6U5L4_9BURK</name>
<dbReference type="AlphaFoldDB" id="A0A5C6U5L4"/>
<evidence type="ECO:0000313" key="3">
    <source>
        <dbReference type="EMBL" id="TXC67028.1"/>
    </source>
</evidence>
<comment type="caution">
    <text evidence="3">The sequence shown here is derived from an EMBL/GenBank/DDBJ whole genome shotgun (WGS) entry which is preliminary data.</text>
</comment>
<evidence type="ECO:0000313" key="4">
    <source>
        <dbReference type="Proteomes" id="UP000321832"/>
    </source>
</evidence>
<accession>A0A5C6U5L4</accession>
<dbReference type="Proteomes" id="UP000321832">
    <property type="component" value="Unassembled WGS sequence"/>
</dbReference>
<reference evidence="3 4" key="1">
    <citation type="submission" date="2019-08" db="EMBL/GenBank/DDBJ databases">
        <authorList>
            <person name="Khan S.A."/>
            <person name="Jeon C.O."/>
            <person name="Jeong S.E."/>
        </authorList>
    </citation>
    <scope>NUCLEOTIDE SEQUENCE [LARGE SCALE GENOMIC DNA]</scope>
    <source>
        <strain evidence="4">IMCC1728</strain>
    </source>
</reference>
<feature type="transmembrane region" description="Helical" evidence="2">
    <location>
        <begin position="63"/>
        <end position="96"/>
    </location>
</feature>
<evidence type="ECO:0000256" key="1">
    <source>
        <dbReference type="SAM" id="MobiDB-lite"/>
    </source>
</evidence>
<keyword evidence="2" id="KW-0812">Transmembrane</keyword>
<dbReference type="EMBL" id="VOPW01000001">
    <property type="protein sequence ID" value="TXC67028.1"/>
    <property type="molecule type" value="Genomic_DNA"/>
</dbReference>
<sequence length="253" mass="28012">MDLLSSVITLPMAVAAAGAAHYLGAKAVKAVLWSVSPLSTGEPQAFTYERDVWRTAEPATMQVLIAVLASGVLVWFGAVIAQSWVSGLGVLAWIGALLFDLQRWERVAVSANNLWFQRGYWQKVHRVAYENIRDAHIEEKDAGGFTLRRGRHNRVCRLQVRMKDKRIVALPKTDAYAGLGDVEEVANQLRQRLRHLEDREAVKRSEAAAHEAAKRAAETPTGGDDELHRALRKLRAGALAPNVPPAVKLRRES</sequence>